<reference evidence="3" key="1">
    <citation type="journal article" date="2019" name="Curr. Biol.">
        <title>Genome Sequence of Striga asiatica Provides Insight into the Evolution of Plant Parasitism.</title>
        <authorList>
            <person name="Yoshida S."/>
            <person name="Kim S."/>
            <person name="Wafula E.K."/>
            <person name="Tanskanen J."/>
            <person name="Kim Y.M."/>
            <person name="Honaas L."/>
            <person name="Yang Z."/>
            <person name="Spallek T."/>
            <person name="Conn C.E."/>
            <person name="Ichihashi Y."/>
            <person name="Cheong K."/>
            <person name="Cui S."/>
            <person name="Der J.P."/>
            <person name="Gundlach H."/>
            <person name="Jiao Y."/>
            <person name="Hori C."/>
            <person name="Ishida J.K."/>
            <person name="Kasahara H."/>
            <person name="Kiba T."/>
            <person name="Kim M.S."/>
            <person name="Koo N."/>
            <person name="Laohavisit A."/>
            <person name="Lee Y.H."/>
            <person name="Lumba S."/>
            <person name="McCourt P."/>
            <person name="Mortimer J.C."/>
            <person name="Mutuku J.M."/>
            <person name="Nomura T."/>
            <person name="Sasaki-Sekimoto Y."/>
            <person name="Seto Y."/>
            <person name="Wang Y."/>
            <person name="Wakatake T."/>
            <person name="Sakakibara H."/>
            <person name="Demura T."/>
            <person name="Yamaguchi S."/>
            <person name="Yoneyama K."/>
            <person name="Manabe R.I."/>
            <person name="Nelson D.C."/>
            <person name="Schulman A.H."/>
            <person name="Timko M.P."/>
            <person name="dePamphilis C.W."/>
            <person name="Choi D."/>
            <person name="Shirasu K."/>
        </authorList>
    </citation>
    <scope>NUCLEOTIDE SEQUENCE [LARGE SCALE GENOMIC DNA]</scope>
    <source>
        <strain evidence="3">cv. UVA1</strain>
    </source>
</reference>
<gene>
    <name evidence="2" type="ORF">STAS_12296</name>
</gene>
<dbReference type="Proteomes" id="UP000325081">
    <property type="component" value="Unassembled WGS sequence"/>
</dbReference>
<evidence type="ECO:0000313" key="3">
    <source>
        <dbReference type="Proteomes" id="UP000325081"/>
    </source>
</evidence>
<name>A0A5A7PV18_STRAF</name>
<accession>A0A5A7PV18</accession>
<dbReference type="AlphaFoldDB" id="A0A5A7PV18"/>
<dbReference type="GO" id="GO:0016740">
    <property type="term" value="F:transferase activity"/>
    <property type="evidence" value="ECO:0007669"/>
    <property type="project" value="UniProtKB-KW"/>
</dbReference>
<dbReference type="OrthoDB" id="5835829at2759"/>
<dbReference type="EMBL" id="BKCP01005072">
    <property type="protein sequence ID" value="GER35987.1"/>
    <property type="molecule type" value="Genomic_DNA"/>
</dbReference>
<feature type="region of interest" description="Disordered" evidence="1">
    <location>
        <begin position="1"/>
        <end position="25"/>
    </location>
</feature>
<organism evidence="2 3">
    <name type="scientific">Striga asiatica</name>
    <name type="common">Asiatic witchweed</name>
    <name type="synonym">Buchnera asiatica</name>
    <dbReference type="NCBI Taxonomy" id="4170"/>
    <lineage>
        <taxon>Eukaryota</taxon>
        <taxon>Viridiplantae</taxon>
        <taxon>Streptophyta</taxon>
        <taxon>Embryophyta</taxon>
        <taxon>Tracheophyta</taxon>
        <taxon>Spermatophyta</taxon>
        <taxon>Magnoliopsida</taxon>
        <taxon>eudicotyledons</taxon>
        <taxon>Gunneridae</taxon>
        <taxon>Pentapetalae</taxon>
        <taxon>asterids</taxon>
        <taxon>lamiids</taxon>
        <taxon>Lamiales</taxon>
        <taxon>Orobanchaceae</taxon>
        <taxon>Buchnereae</taxon>
        <taxon>Striga</taxon>
    </lineage>
</organism>
<sequence>MKRERISNSRSRRSPAGGAWGSRRRERMHITFQRRRETMCCADHWKKTYMTSSSSKILSAANLCLTLYATTSRPSTGSPVLPESPKSPLEDHWKTCLEKFGPKFVIYCAFSSHMILQKAHFWSFCSYSR</sequence>
<keyword evidence="3" id="KW-1185">Reference proteome</keyword>
<proteinExistence type="predicted"/>
<evidence type="ECO:0000313" key="2">
    <source>
        <dbReference type="EMBL" id="GER35987.1"/>
    </source>
</evidence>
<evidence type="ECO:0000256" key="1">
    <source>
        <dbReference type="SAM" id="MobiDB-lite"/>
    </source>
</evidence>
<comment type="caution">
    <text evidence="2">The sequence shown here is derived from an EMBL/GenBank/DDBJ whole genome shotgun (WGS) entry which is preliminary data.</text>
</comment>
<keyword evidence="2" id="KW-0808">Transferase</keyword>
<protein>
    <submittedName>
        <fullName evidence="2">UDP-Glycosyltransferase superfamily protein</fullName>
    </submittedName>
</protein>